<dbReference type="InterPro" id="IPR032874">
    <property type="entry name" value="DDE_dom"/>
</dbReference>
<dbReference type="PANTHER" id="PTHR35528:SF3">
    <property type="entry name" value="BLL1675 PROTEIN"/>
    <property type="match status" value="1"/>
</dbReference>
<dbReference type="InterPro" id="IPR052183">
    <property type="entry name" value="IS_Transposase"/>
</dbReference>
<dbReference type="Pfam" id="PF13610">
    <property type="entry name" value="DDE_Tnp_IS240"/>
    <property type="match status" value="1"/>
</dbReference>
<proteinExistence type="predicted"/>
<dbReference type="Proteomes" id="UP000325785">
    <property type="component" value="Chromosome"/>
</dbReference>
<dbReference type="PANTHER" id="PTHR35528">
    <property type="entry name" value="BLL1675 PROTEIN"/>
    <property type="match status" value="1"/>
</dbReference>
<dbReference type="KEGG" id="rid:RIdsm_00978"/>
<evidence type="ECO:0000313" key="2">
    <source>
        <dbReference type="EMBL" id="QEW25193.1"/>
    </source>
</evidence>
<sequence length="62" mass="7294">MLAERGIDVSYEAIRRWILKFGPAIAAKVRSRRVQHSGTWHLDEVFVRIRGKRVYLWRAVDG</sequence>
<organism evidence="2 3">
    <name type="scientific">Roseovarius indicus</name>
    <dbReference type="NCBI Taxonomy" id="540747"/>
    <lineage>
        <taxon>Bacteria</taxon>
        <taxon>Pseudomonadati</taxon>
        <taxon>Pseudomonadota</taxon>
        <taxon>Alphaproteobacteria</taxon>
        <taxon>Rhodobacterales</taxon>
        <taxon>Roseobacteraceae</taxon>
        <taxon>Roseovarius</taxon>
    </lineage>
</organism>
<evidence type="ECO:0000313" key="3">
    <source>
        <dbReference type="Proteomes" id="UP000325785"/>
    </source>
</evidence>
<reference evidence="2 3" key="1">
    <citation type="submission" date="2018-08" db="EMBL/GenBank/DDBJ databases">
        <title>Genetic Globetrotter - A new plasmid hitch-hiking vast phylogenetic and geographic distances.</title>
        <authorList>
            <person name="Vollmers J."/>
            <person name="Petersen J."/>
        </authorList>
    </citation>
    <scope>NUCLEOTIDE SEQUENCE [LARGE SCALE GENOMIC DNA]</scope>
    <source>
        <strain evidence="2 3">DSM 26383</strain>
    </source>
</reference>
<gene>
    <name evidence="2" type="ORF">RIdsm_00978</name>
</gene>
<protein>
    <recommendedName>
        <fullName evidence="1">DDE domain-containing protein</fullName>
    </recommendedName>
</protein>
<name>A0A5P3A912_9RHOB</name>
<feature type="domain" description="DDE" evidence="1">
    <location>
        <begin position="39"/>
        <end position="61"/>
    </location>
</feature>
<dbReference type="AlphaFoldDB" id="A0A5P3A912"/>
<evidence type="ECO:0000259" key="1">
    <source>
        <dbReference type="Pfam" id="PF13610"/>
    </source>
</evidence>
<accession>A0A5P3A912</accession>
<dbReference type="EMBL" id="CP031598">
    <property type="protein sequence ID" value="QEW25193.1"/>
    <property type="molecule type" value="Genomic_DNA"/>
</dbReference>